<evidence type="ECO:0000313" key="3">
    <source>
        <dbReference type="Proteomes" id="UP000594263"/>
    </source>
</evidence>
<dbReference type="Proteomes" id="UP000594263">
    <property type="component" value="Unplaced"/>
</dbReference>
<evidence type="ECO:0000256" key="1">
    <source>
        <dbReference type="SAM" id="SignalP"/>
    </source>
</evidence>
<keyword evidence="3" id="KW-1185">Reference proteome</keyword>
<dbReference type="Gramene" id="Kaladp0024s0390.1.v1.1">
    <property type="protein sequence ID" value="Kaladp0024s0390.1.v1.1.CDS.1"/>
    <property type="gene ID" value="Kaladp0024s0390.v1.1"/>
</dbReference>
<organism evidence="2 3">
    <name type="scientific">Kalanchoe fedtschenkoi</name>
    <name type="common">Lavender scallops</name>
    <name type="synonym">South American air plant</name>
    <dbReference type="NCBI Taxonomy" id="63787"/>
    <lineage>
        <taxon>Eukaryota</taxon>
        <taxon>Viridiplantae</taxon>
        <taxon>Streptophyta</taxon>
        <taxon>Embryophyta</taxon>
        <taxon>Tracheophyta</taxon>
        <taxon>Spermatophyta</taxon>
        <taxon>Magnoliopsida</taxon>
        <taxon>eudicotyledons</taxon>
        <taxon>Gunneridae</taxon>
        <taxon>Pentapetalae</taxon>
        <taxon>Saxifragales</taxon>
        <taxon>Crassulaceae</taxon>
        <taxon>Kalanchoe</taxon>
    </lineage>
</organism>
<feature type="chain" id="PRO_5029715460" description="Secreted protein" evidence="1">
    <location>
        <begin position="22"/>
        <end position="100"/>
    </location>
</feature>
<accession>A0A7N0T709</accession>
<name>A0A7N0T709_KALFE</name>
<dbReference type="EnsemblPlants" id="Kaladp0024s0390.1.v1.1">
    <property type="protein sequence ID" value="Kaladp0024s0390.1.v1.1.CDS.1"/>
    <property type="gene ID" value="Kaladp0024s0390.v1.1"/>
</dbReference>
<dbReference type="AlphaFoldDB" id="A0A7N0T709"/>
<proteinExistence type="predicted"/>
<reference evidence="2" key="1">
    <citation type="submission" date="2021-01" db="UniProtKB">
        <authorList>
            <consortium name="EnsemblPlants"/>
        </authorList>
    </citation>
    <scope>IDENTIFICATION</scope>
</reference>
<evidence type="ECO:0008006" key="4">
    <source>
        <dbReference type="Google" id="ProtNLM"/>
    </source>
</evidence>
<feature type="signal peptide" evidence="1">
    <location>
        <begin position="1"/>
        <end position="21"/>
    </location>
</feature>
<evidence type="ECO:0000313" key="2">
    <source>
        <dbReference type="EnsemblPlants" id="Kaladp0024s0390.1.v1.1.CDS.1"/>
    </source>
</evidence>
<keyword evidence="1" id="KW-0732">Signal</keyword>
<protein>
    <recommendedName>
        <fullName evidence="4">Secreted protein</fullName>
    </recommendedName>
</protein>
<sequence>MPSHSTLGGLMLLLNNIRSLAVIECSNLLVFNGTARLEACRIKYGATLPAYISSNPTTLLKFLRYATCQSSPYWRIPMISPLPELGPRRGPFRKGPSSSC</sequence>